<organism evidence="11 12">
    <name type="scientific">Nibribacter ruber</name>
    <dbReference type="NCBI Taxonomy" id="2698458"/>
    <lineage>
        <taxon>Bacteria</taxon>
        <taxon>Pseudomonadati</taxon>
        <taxon>Bacteroidota</taxon>
        <taxon>Cytophagia</taxon>
        <taxon>Cytophagales</taxon>
        <taxon>Hymenobacteraceae</taxon>
        <taxon>Nibribacter</taxon>
    </lineage>
</organism>
<evidence type="ECO:0000256" key="3">
    <source>
        <dbReference type="ARBA" id="ARBA00022692"/>
    </source>
</evidence>
<dbReference type="EMBL" id="CP047897">
    <property type="protein sequence ID" value="QHL87369.1"/>
    <property type="molecule type" value="Genomic_DNA"/>
</dbReference>
<evidence type="ECO:0000313" key="12">
    <source>
        <dbReference type="Proteomes" id="UP000464214"/>
    </source>
</evidence>
<keyword evidence="5 9" id="KW-1133">Transmembrane helix</keyword>
<evidence type="ECO:0000256" key="4">
    <source>
        <dbReference type="ARBA" id="ARBA00022741"/>
    </source>
</evidence>
<evidence type="ECO:0000256" key="7">
    <source>
        <dbReference type="ARBA" id="ARBA00023136"/>
    </source>
</evidence>
<feature type="domain" description="Pycsar effector protein" evidence="10">
    <location>
        <begin position="27"/>
        <end position="187"/>
    </location>
</feature>
<dbReference type="Pfam" id="PF18967">
    <property type="entry name" value="PycTM"/>
    <property type="match status" value="1"/>
</dbReference>
<keyword evidence="2" id="KW-1003">Cell membrane</keyword>
<evidence type="ECO:0000256" key="6">
    <source>
        <dbReference type="ARBA" id="ARBA00023118"/>
    </source>
</evidence>
<feature type="compositionally biased region" description="Basic and acidic residues" evidence="8">
    <location>
        <begin position="1"/>
        <end position="16"/>
    </location>
</feature>
<keyword evidence="3 9" id="KW-0812">Transmembrane</keyword>
<feature type="transmembrane region" description="Helical" evidence="9">
    <location>
        <begin position="171"/>
        <end position="191"/>
    </location>
</feature>
<dbReference type="GO" id="GO:0000166">
    <property type="term" value="F:nucleotide binding"/>
    <property type="evidence" value="ECO:0007669"/>
    <property type="project" value="UniProtKB-KW"/>
</dbReference>
<evidence type="ECO:0000256" key="1">
    <source>
        <dbReference type="ARBA" id="ARBA00004236"/>
    </source>
</evidence>
<keyword evidence="7 9" id="KW-0472">Membrane</keyword>
<dbReference type="GO" id="GO:0005886">
    <property type="term" value="C:plasma membrane"/>
    <property type="evidence" value="ECO:0007669"/>
    <property type="project" value="UniProtKB-SubCell"/>
</dbReference>
<evidence type="ECO:0000256" key="9">
    <source>
        <dbReference type="SAM" id="Phobius"/>
    </source>
</evidence>
<keyword evidence="6" id="KW-0051">Antiviral defense</keyword>
<accession>A0A6P1NYR8</accession>
<protein>
    <recommendedName>
        <fullName evidence="10">Pycsar effector protein domain-containing protein</fullName>
    </recommendedName>
</protein>
<dbReference type="GO" id="GO:0051607">
    <property type="term" value="P:defense response to virus"/>
    <property type="evidence" value="ECO:0007669"/>
    <property type="project" value="UniProtKB-KW"/>
</dbReference>
<reference evidence="11 12" key="1">
    <citation type="submission" date="2020-01" db="EMBL/GenBank/DDBJ databases">
        <authorList>
            <person name="Kim M."/>
        </authorList>
    </citation>
    <scope>NUCLEOTIDE SEQUENCE [LARGE SCALE GENOMIC DNA]</scope>
    <source>
        <strain evidence="11 12">BT10</strain>
    </source>
</reference>
<gene>
    <name evidence="11" type="ORF">GU926_07950</name>
</gene>
<feature type="region of interest" description="Disordered" evidence="8">
    <location>
        <begin position="1"/>
        <end position="23"/>
    </location>
</feature>
<dbReference type="RefSeq" id="WP_160690700.1">
    <property type="nucleotide sequence ID" value="NZ_CP047897.1"/>
</dbReference>
<keyword evidence="12" id="KW-1185">Reference proteome</keyword>
<dbReference type="InterPro" id="IPR043760">
    <property type="entry name" value="PycTM_dom"/>
</dbReference>
<proteinExistence type="predicted"/>
<feature type="transmembrane region" description="Helical" evidence="9">
    <location>
        <begin position="46"/>
        <end position="68"/>
    </location>
</feature>
<evidence type="ECO:0000313" key="11">
    <source>
        <dbReference type="EMBL" id="QHL87369.1"/>
    </source>
</evidence>
<evidence type="ECO:0000259" key="10">
    <source>
        <dbReference type="Pfam" id="PF18967"/>
    </source>
</evidence>
<feature type="transmembrane region" description="Helical" evidence="9">
    <location>
        <begin position="74"/>
        <end position="97"/>
    </location>
</feature>
<evidence type="ECO:0000256" key="8">
    <source>
        <dbReference type="SAM" id="MobiDB-lite"/>
    </source>
</evidence>
<comment type="subcellular location">
    <subcellularLocation>
        <location evidence="1">Cell membrane</location>
    </subcellularLocation>
</comment>
<dbReference type="Proteomes" id="UP000464214">
    <property type="component" value="Chromosome"/>
</dbReference>
<evidence type="ECO:0000256" key="2">
    <source>
        <dbReference type="ARBA" id="ARBA00022475"/>
    </source>
</evidence>
<evidence type="ECO:0000256" key="5">
    <source>
        <dbReference type="ARBA" id="ARBA00022989"/>
    </source>
</evidence>
<dbReference type="KEGG" id="nib:GU926_07950"/>
<keyword evidence="4" id="KW-0547">Nucleotide-binding</keyword>
<dbReference type="AlphaFoldDB" id="A0A6P1NYR8"/>
<name>A0A6P1NYR8_9BACT</name>
<sequence length="195" mass="22452">MAEKTENKFSELDSPKVKRPKKGTETMFRVTATNQMRLSDMADNKAHILLTINSIIVSIVVSLLLRKLGTEPNLLIPTICFLITCLVTIVSAILVTMPRITEGSYSREDIMNRKVNLLFFGNYHSMRYEDYEEGIKTMMKDPDFLYTSMIKDNYSLGLVLESKYRRLRFSYMFFMIGFIISVLTFVVAEIISTPL</sequence>